<gene>
    <name evidence="5" type="ORF">GCM10007924_30220</name>
</gene>
<dbReference type="InterPro" id="IPR000524">
    <property type="entry name" value="Tscrpt_reg_HTH_GntR"/>
</dbReference>
<dbReference type="SMART" id="SM00345">
    <property type="entry name" value="HTH_GNTR"/>
    <property type="match status" value="1"/>
</dbReference>
<dbReference type="InterPro" id="IPR036390">
    <property type="entry name" value="WH_DNA-bd_sf"/>
</dbReference>
<dbReference type="SUPFAM" id="SSF64288">
    <property type="entry name" value="Chorismate lyase-like"/>
    <property type="match status" value="1"/>
</dbReference>
<comment type="caution">
    <text evidence="5">The sequence shown here is derived from an EMBL/GenBank/DDBJ whole genome shotgun (WGS) entry which is preliminary data.</text>
</comment>
<evidence type="ECO:0000256" key="1">
    <source>
        <dbReference type="ARBA" id="ARBA00023015"/>
    </source>
</evidence>
<dbReference type="PANTHER" id="PTHR44846">
    <property type="entry name" value="MANNOSYL-D-GLYCERATE TRANSPORT/METABOLISM SYSTEM REPRESSOR MNGR-RELATED"/>
    <property type="match status" value="1"/>
</dbReference>
<dbReference type="Gene3D" id="1.10.10.10">
    <property type="entry name" value="Winged helix-like DNA-binding domain superfamily/Winged helix DNA-binding domain"/>
    <property type="match status" value="1"/>
</dbReference>
<dbReference type="EMBL" id="BSNF01000010">
    <property type="protein sequence ID" value="GLQ07800.1"/>
    <property type="molecule type" value="Genomic_DNA"/>
</dbReference>
<keyword evidence="6" id="KW-1185">Reference proteome</keyword>
<evidence type="ECO:0000256" key="3">
    <source>
        <dbReference type="ARBA" id="ARBA00023163"/>
    </source>
</evidence>
<dbReference type="Proteomes" id="UP001161409">
    <property type="component" value="Unassembled WGS sequence"/>
</dbReference>
<reference evidence="5" key="1">
    <citation type="journal article" date="2014" name="Int. J. Syst. Evol. Microbiol.">
        <title>Complete genome of a new Firmicutes species belonging to the dominant human colonic microbiota ('Ruminococcus bicirculans') reveals two chromosomes and a selective capacity to utilize plant glucans.</title>
        <authorList>
            <consortium name="NISC Comparative Sequencing Program"/>
            <person name="Wegmann U."/>
            <person name="Louis P."/>
            <person name="Goesmann A."/>
            <person name="Henrissat B."/>
            <person name="Duncan S.H."/>
            <person name="Flint H.J."/>
        </authorList>
    </citation>
    <scope>NUCLEOTIDE SEQUENCE</scope>
    <source>
        <strain evidence="5">NBRC 103408</strain>
    </source>
</reference>
<keyword evidence="1" id="KW-0805">Transcription regulation</keyword>
<dbReference type="CDD" id="cd07377">
    <property type="entry name" value="WHTH_GntR"/>
    <property type="match status" value="1"/>
</dbReference>
<keyword evidence="2" id="KW-0238">DNA-binding</keyword>
<sequence>MIIETTGKTGINPGHSPKPLYEQVKIYVKSRIKNGDWPCHSQIPSEHTLVREMGISRMTIHRALRELTQEGVLDRIQGVGTFVAKPPQGRITVEMKDIDQAIRDEGRLHQAQVHFHQAEPLSAEDALPLGLHEGDEVFRSYIVHRENGHPLMLEDRFVNPALLPDYLKQDFSRLTTSRYIQDSLSMLSHEQTIRAVLSTPETSHFLELASTVPCFQVNRKTWSGNKIVSMVRMVYSGDRYQLT</sequence>
<evidence type="ECO:0000259" key="4">
    <source>
        <dbReference type="PROSITE" id="PS50949"/>
    </source>
</evidence>
<dbReference type="InterPro" id="IPR050679">
    <property type="entry name" value="Bact_HTH_transcr_reg"/>
</dbReference>
<dbReference type="RefSeq" id="WP_169562061.1">
    <property type="nucleotide sequence ID" value="NZ_BSNF01000010.1"/>
</dbReference>
<evidence type="ECO:0000256" key="2">
    <source>
        <dbReference type="ARBA" id="ARBA00023125"/>
    </source>
</evidence>
<dbReference type="Gene3D" id="3.40.1410.10">
    <property type="entry name" value="Chorismate lyase-like"/>
    <property type="match status" value="1"/>
</dbReference>
<dbReference type="InterPro" id="IPR011663">
    <property type="entry name" value="UTRA"/>
</dbReference>
<protein>
    <submittedName>
        <fullName evidence="5">Histidine utilization repressor</fullName>
    </submittedName>
</protein>
<dbReference type="Pfam" id="PF00392">
    <property type="entry name" value="GntR"/>
    <property type="match status" value="1"/>
</dbReference>
<keyword evidence="3" id="KW-0804">Transcription</keyword>
<dbReference type="InterPro" id="IPR028978">
    <property type="entry name" value="Chorismate_lyase_/UTRA_dom_sf"/>
</dbReference>
<evidence type="ECO:0000313" key="6">
    <source>
        <dbReference type="Proteomes" id="UP001161409"/>
    </source>
</evidence>
<dbReference type="Pfam" id="PF07702">
    <property type="entry name" value="UTRA"/>
    <property type="match status" value="1"/>
</dbReference>
<dbReference type="SMART" id="SM00866">
    <property type="entry name" value="UTRA"/>
    <property type="match status" value="1"/>
</dbReference>
<reference evidence="5" key="2">
    <citation type="submission" date="2023-01" db="EMBL/GenBank/DDBJ databases">
        <title>Draft genome sequence of Sneathiella chinensis strain NBRC 103408.</title>
        <authorList>
            <person name="Sun Q."/>
            <person name="Mori K."/>
        </authorList>
    </citation>
    <scope>NUCLEOTIDE SEQUENCE</scope>
    <source>
        <strain evidence="5">NBRC 103408</strain>
    </source>
</reference>
<dbReference type="PANTHER" id="PTHR44846:SF16">
    <property type="entry name" value="TRANSCRIPTIONAL REGULATOR PHNF-RELATED"/>
    <property type="match status" value="1"/>
</dbReference>
<feature type="domain" description="HTH gntR-type" evidence="4">
    <location>
        <begin position="18"/>
        <end position="86"/>
    </location>
</feature>
<name>A0ABQ5U6M0_9PROT</name>
<organism evidence="5 6">
    <name type="scientific">Sneathiella chinensis</name>
    <dbReference type="NCBI Taxonomy" id="349750"/>
    <lineage>
        <taxon>Bacteria</taxon>
        <taxon>Pseudomonadati</taxon>
        <taxon>Pseudomonadota</taxon>
        <taxon>Alphaproteobacteria</taxon>
        <taxon>Sneathiellales</taxon>
        <taxon>Sneathiellaceae</taxon>
        <taxon>Sneathiella</taxon>
    </lineage>
</organism>
<dbReference type="PRINTS" id="PR00035">
    <property type="entry name" value="HTHGNTR"/>
</dbReference>
<evidence type="ECO:0000313" key="5">
    <source>
        <dbReference type="EMBL" id="GLQ07800.1"/>
    </source>
</evidence>
<dbReference type="InterPro" id="IPR036388">
    <property type="entry name" value="WH-like_DNA-bd_sf"/>
</dbReference>
<dbReference type="SUPFAM" id="SSF46785">
    <property type="entry name" value="Winged helix' DNA-binding domain"/>
    <property type="match status" value="1"/>
</dbReference>
<accession>A0ABQ5U6M0</accession>
<dbReference type="PROSITE" id="PS50949">
    <property type="entry name" value="HTH_GNTR"/>
    <property type="match status" value="1"/>
</dbReference>
<proteinExistence type="predicted"/>